<name>A0A3Q0SWN7_AMPCI</name>
<dbReference type="SMART" id="SM00028">
    <property type="entry name" value="TPR"/>
    <property type="match status" value="2"/>
</dbReference>
<feature type="repeat" description="TPR" evidence="1">
    <location>
        <begin position="11"/>
        <end position="44"/>
    </location>
</feature>
<dbReference type="Proteomes" id="UP000261340">
    <property type="component" value="Unplaced"/>
</dbReference>
<dbReference type="PROSITE" id="PS50005">
    <property type="entry name" value="TPR"/>
    <property type="match status" value="1"/>
</dbReference>
<reference evidence="2" key="2">
    <citation type="submission" date="2025-09" db="UniProtKB">
        <authorList>
            <consortium name="Ensembl"/>
        </authorList>
    </citation>
    <scope>IDENTIFICATION</scope>
</reference>
<evidence type="ECO:0000313" key="3">
    <source>
        <dbReference type="Proteomes" id="UP000261340"/>
    </source>
</evidence>
<evidence type="ECO:0000313" key="2">
    <source>
        <dbReference type="Ensembl" id="ENSACIP00000028016.1"/>
    </source>
</evidence>
<dbReference type="InterPro" id="IPR011990">
    <property type="entry name" value="TPR-like_helical_dom_sf"/>
</dbReference>
<proteinExistence type="predicted"/>
<dbReference type="Gene3D" id="1.25.40.10">
    <property type="entry name" value="Tetratricopeptide repeat domain"/>
    <property type="match status" value="1"/>
</dbReference>
<accession>A0A3Q0SWN7</accession>
<dbReference type="PANTHER" id="PTHR47678:SF2">
    <property type="entry name" value="TETRATRICOPEPTIDE REPEAT PROTEIN 31 ISOFORM X1"/>
    <property type="match status" value="1"/>
</dbReference>
<dbReference type="InterPro" id="IPR019734">
    <property type="entry name" value="TPR_rpt"/>
</dbReference>
<protein>
    <submittedName>
        <fullName evidence="2">Zgc:123010</fullName>
    </submittedName>
</protein>
<dbReference type="Ensembl" id="ENSACIT00000028755.1">
    <property type="protein sequence ID" value="ENSACIP00000028016.1"/>
    <property type="gene ID" value="ENSACIG00000021684.1"/>
</dbReference>
<sequence>MDCGAANPDPSATLSQKGIKLVQEGQYAQAVSMFTEAIKCDPKDYRFFGNRSYCYYCLEQYPQALADAERSIQLAPEWPKGYFRKGSALMVNNLLKSIMANSLTVYCEEAVNNLLNCKVLQLMVISTHKHFVDLVINLYAFFPVTAVT</sequence>
<keyword evidence="3" id="KW-1185">Reference proteome</keyword>
<keyword evidence="1" id="KW-0802">TPR repeat</keyword>
<organism evidence="2 3">
    <name type="scientific">Amphilophus citrinellus</name>
    <name type="common">Midas cichlid</name>
    <name type="synonym">Cichlasoma citrinellum</name>
    <dbReference type="NCBI Taxonomy" id="61819"/>
    <lineage>
        <taxon>Eukaryota</taxon>
        <taxon>Metazoa</taxon>
        <taxon>Chordata</taxon>
        <taxon>Craniata</taxon>
        <taxon>Vertebrata</taxon>
        <taxon>Euteleostomi</taxon>
        <taxon>Actinopterygii</taxon>
        <taxon>Neopterygii</taxon>
        <taxon>Teleostei</taxon>
        <taxon>Neoteleostei</taxon>
        <taxon>Acanthomorphata</taxon>
        <taxon>Ovalentaria</taxon>
        <taxon>Cichlomorphae</taxon>
        <taxon>Cichliformes</taxon>
        <taxon>Cichlidae</taxon>
        <taxon>New World cichlids</taxon>
        <taxon>Cichlasomatinae</taxon>
        <taxon>Heroini</taxon>
        <taxon>Amphilophus</taxon>
    </lineage>
</organism>
<dbReference type="PANTHER" id="PTHR47678">
    <property type="entry name" value="TETRATRICOPEPTIDE REPEAT PROTEIN 31"/>
    <property type="match status" value="1"/>
</dbReference>
<dbReference type="SUPFAM" id="SSF48452">
    <property type="entry name" value="TPR-like"/>
    <property type="match status" value="1"/>
</dbReference>
<dbReference type="Pfam" id="PF13431">
    <property type="entry name" value="TPR_17"/>
    <property type="match status" value="1"/>
</dbReference>
<evidence type="ECO:0000256" key="1">
    <source>
        <dbReference type="PROSITE-ProRule" id="PRU00339"/>
    </source>
</evidence>
<dbReference type="GeneTree" id="ENSGT00940000161036"/>
<reference evidence="2" key="1">
    <citation type="submission" date="2025-08" db="UniProtKB">
        <authorList>
            <consortium name="Ensembl"/>
        </authorList>
    </citation>
    <scope>IDENTIFICATION</scope>
</reference>
<dbReference type="AlphaFoldDB" id="A0A3Q0SWN7"/>